<proteinExistence type="inferred from homology"/>
<evidence type="ECO:0000256" key="2">
    <source>
        <dbReference type="ARBA" id="ARBA00022448"/>
    </source>
</evidence>
<evidence type="ECO:0000256" key="3">
    <source>
        <dbReference type="ARBA" id="ARBA00022475"/>
    </source>
</evidence>
<feature type="transmembrane region" description="Helical" evidence="7">
    <location>
        <begin position="164"/>
        <end position="181"/>
    </location>
</feature>
<keyword evidence="11" id="KW-1185">Reference proteome</keyword>
<evidence type="ECO:0000256" key="1">
    <source>
        <dbReference type="ARBA" id="ARBA00004651"/>
    </source>
</evidence>
<dbReference type="CDD" id="cd06261">
    <property type="entry name" value="TM_PBP2"/>
    <property type="match status" value="1"/>
</dbReference>
<feature type="transmembrane region" description="Helical" evidence="7">
    <location>
        <begin position="38"/>
        <end position="60"/>
    </location>
</feature>
<sequence>MSELSHQLEPAAPPAPPGPAARDSWRSRHRFAASLTRGAGLAGVVLVAMVCLAGLFAPLLTSWDPVQQVAGSQLLPPGAGHLFGTDQLSRDIAARVFHGARTSLLVAVIAVPAGTVLGILIGLLATTRPLADLITQRVFDVVLAFPALILGVLLALVAGPGTPTVITVIVVTEAPIVGRLIRSQVLRVRELPFVESARVIGAPGGWVLRRHVLPNSLEPVAVHVALAFSGAIFAESAMSFLGIGVRPPAPSLGGVIADSLLYIEIRPWFAVAPLAVVVALSVGFYLIAQALGKAGRD</sequence>
<name>A0ABP7HDR9_9PSEU</name>
<dbReference type="Gene3D" id="1.10.3720.10">
    <property type="entry name" value="MetI-like"/>
    <property type="match status" value="1"/>
</dbReference>
<dbReference type="Pfam" id="PF00528">
    <property type="entry name" value="BPD_transp_1"/>
    <property type="match status" value="1"/>
</dbReference>
<evidence type="ECO:0000256" key="6">
    <source>
        <dbReference type="ARBA" id="ARBA00023136"/>
    </source>
</evidence>
<keyword evidence="4 7" id="KW-0812">Transmembrane</keyword>
<organism evidence="10 11">
    <name type="scientific">Amycolatopsis tucumanensis</name>
    <dbReference type="NCBI Taxonomy" id="401106"/>
    <lineage>
        <taxon>Bacteria</taxon>
        <taxon>Bacillati</taxon>
        <taxon>Actinomycetota</taxon>
        <taxon>Actinomycetes</taxon>
        <taxon>Pseudonocardiales</taxon>
        <taxon>Pseudonocardiaceae</taxon>
        <taxon>Amycolatopsis</taxon>
    </lineage>
</organism>
<keyword evidence="5 7" id="KW-1133">Transmembrane helix</keyword>
<evidence type="ECO:0000256" key="5">
    <source>
        <dbReference type="ARBA" id="ARBA00022989"/>
    </source>
</evidence>
<evidence type="ECO:0000259" key="9">
    <source>
        <dbReference type="PROSITE" id="PS50928"/>
    </source>
</evidence>
<dbReference type="RefSeq" id="WP_237337899.1">
    <property type="nucleotide sequence ID" value="NZ_BAABCM010000001.1"/>
</dbReference>
<feature type="domain" description="ABC transmembrane type-1" evidence="9">
    <location>
        <begin position="100"/>
        <end position="288"/>
    </location>
</feature>
<keyword evidence="2 7" id="KW-0813">Transport</keyword>
<dbReference type="PANTHER" id="PTHR43386:SF25">
    <property type="entry name" value="PEPTIDE ABC TRANSPORTER PERMEASE PROTEIN"/>
    <property type="match status" value="1"/>
</dbReference>
<feature type="region of interest" description="Disordered" evidence="8">
    <location>
        <begin position="1"/>
        <end position="23"/>
    </location>
</feature>
<feature type="transmembrane region" description="Helical" evidence="7">
    <location>
        <begin position="104"/>
        <end position="126"/>
    </location>
</feature>
<dbReference type="InterPro" id="IPR050366">
    <property type="entry name" value="BP-dependent_transpt_permease"/>
</dbReference>
<dbReference type="Proteomes" id="UP001501624">
    <property type="component" value="Unassembled WGS sequence"/>
</dbReference>
<evidence type="ECO:0000313" key="10">
    <source>
        <dbReference type="EMBL" id="GAA3791896.1"/>
    </source>
</evidence>
<evidence type="ECO:0000313" key="11">
    <source>
        <dbReference type="Proteomes" id="UP001501624"/>
    </source>
</evidence>
<dbReference type="PANTHER" id="PTHR43386">
    <property type="entry name" value="OLIGOPEPTIDE TRANSPORT SYSTEM PERMEASE PROTEIN APPC"/>
    <property type="match status" value="1"/>
</dbReference>
<evidence type="ECO:0000256" key="7">
    <source>
        <dbReference type="RuleBase" id="RU363032"/>
    </source>
</evidence>
<feature type="transmembrane region" description="Helical" evidence="7">
    <location>
        <begin position="265"/>
        <end position="288"/>
    </location>
</feature>
<comment type="subcellular location">
    <subcellularLocation>
        <location evidence="1 7">Cell membrane</location>
        <topology evidence="1 7">Multi-pass membrane protein</topology>
    </subcellularLocation>
</comment>
<evidence type="ECO:0000256" key="8">
    <source>
        <dbReference type="SAM" id="MobiDB-lite"/>
    </source>
</evidence>
<gene>
    <name evidence="10" type="ORF">GCM10022380_05670</name>
</gene>
<comment type="similarity">
    <text evidence="7">Belongs to the binding-protein-dependent transport system permease family.</text>
</comment>
<protein>
    <submittedName>
        <fullName evidence="10">ABC transporter permease</fullName>
    </submittedName>
</protein>
<dbReference type="PROSITE" id="PS50928">
    <property type="entry name" value="ABC_TM1"/>
    <property type="match status" value="1"/>
</dbReference>
<dbReference type="InterPro" id="IPR035906">
    <property type="entry name" value="MetI-like_sf"/>
</dbReference>
<feature type="transmembrane region" description="Helical" evidence="7">
    <location>
        <begin position="220"/>
        <end position="245"/>
    </location>
</feature>
<reference evidence="11" key="1">
    <citation type="journal article" date="2019" name="Int. J. Syst. Evol. Microbiol.">
        <title>The Global Catalogue of Microorganisms (GCM) 10K type strain sequencing project: providing services to taxonomists for standard genome sequencing and annotation.</title>
        <authorList>
            <consortium name="The Broad Institute Genomics Platform"/>
            <consortium name="The Broad Institute Genome Sequencing Center for Infectious Disease"/>
            <person name="Wu L."/>
            <person name="Ma J."/>
        </authorList>
    </citation>
    <scope>NUCLEOTIDE SEQUENCE [LARGE SCALE GENOMIC DNA]</scope>
    <source>
        <strain evidence="11">JCM 17017</strain>
    </source>
</reference>
<dbReference type="SUPFAM" id="SSF161098">
    <property type="entry name" value="MetI-like"/>
    <property type="match status" value="1"/>
</dbReference>
<evidence type="ECO:0000256" key="4">
    <source>
        <dbReference type="ARBA" id="ARBA00022692"/>
    </source>
</evidence>
<comment type="caution">
    <text evidence="10">The sequence shown here is derived from an EMBL/GenBank/DDBJ whole genome shotgun (WGS) entry which is preliminary data.</text>
</comment>
<keyword evidence="3" id="KW-1003">Cell membrane</keyword>
<feature type="transmembrane region" description="Helical" evidence="7">
    <location>
        <begin position="138"/>
        <end position="158"/>
    </location>
</feature>
<accession>A0ABP7HDR9</accession>
<dbReference type="InterPro" id="IPR000515">
    <property type="entry name" value="MetI-like"/>
</dbReference>
<dbReference type="EMBL" id="BAABCM010000001">
    <property type="protein sequence ID" value="GAA3791896.1"/>
    <property type="molecule type" value="Genomic_DNA"/>
</dbReference>
<keyword evidence="6 7" id="KW-0472">Membrane</keyword>